<protein>
    <recommendedName>
        <fullName evidence="4">SPRY domain-containing protein</fullName>
    </recommendedName>
</protein>
<evidence type="ECO:0000313" key="3">
    <source>
        <dbReference type="Proteomes" id="UP000324800"/>
    </source>
</evidence>
<evidence type="ECO:0000313" key="2">
    <source>
        <dbReference type="EMBL" id="KAA6392859.1"/>
    </source>
</evidence>
<evidence type="ECO:0008006" key="4">
    <source>
        <dbReference type="Google" id="ProtNLM"/>
    </source>
</evidence>
<reference evidence="2 3" key="1">
    <citation type="submission" date="2019-03" db="EMBL/GenBank/DDBJ databases">
        <title>Single cell metagenomics reveals metabolic interactions within the superorganism composed of flagellate Streblomastix strix and complex community of Bacteroidetes bacteria on its surface.</title>
        <authorList>
            <person name="Treitli S.C."/>
            <person name="Kolisko M."/>
            <person name="Husnik F."/>
            <person name="Keeling P."/>
            <person name="Hampl V."/>
        </authorList>
    </citation>
    <scope>NUCLEOTIDE SEQUENCE [LARGE SCALE GENOMIC DNA]</scope>
    <source>
        <strain evidence="2">ST1C</strain>
    </source>
</reference>
<accession>A0A5J4WEX8</accession>
<keyword evidence="1" id="KW-0175">Coiled coil</keyword>
<name>A0A5J4WEX8_9EUKA</name>
<dbReference type="InterPro" id="IPR043136">
    <property type="entry name" value="B30.2/SPRY_sf"/>
</dbReference>
<comment type="caution">
    <text evidence="2">The sequence shown here is derived from an EMBL/GenBank/DDBJ whole genome shotgun (WGS) entry which is preliminary data.</text>
</comment>
<dbReference type="InterPro" id="IPR016024">
    <property type="entry name" value="ARM-type_fold"/>
</dbReference>
<dbReference type="EMBL" id="SNRW01002413">
    <property type="protein sequence ID" value="KAA6392859.1"/>
    <property type="molecule type" value="Genomic_DNA"/>
</dbReference>
<sequence>MLWLEGNITEMPVSVLTVLNPLIQIIQSPFEEFSRNGSQALEYLLQENDFIRQWVVKSGFIWIVRHVIALSLENQNNSSTQLLSLEKASQNFVPNFVQSELLDLIETLLEKEDMEDECAILVSVLQPLKEHPDKRVKNYTKILLSLLQDENVTVYSIKHALEGKLRNDEKIVQYENILQQYKNIEKQNEELKLRDQQLQLKDEELKQLDKEEKHLKEELSKVNATIQDTNPIDSAPLMKKIIKDGYAAFGIVRDTHTIPTNANPVSKPHNQHMAVYSGTAWGNGKVWYKGKGTEGNVAFHDSQILKLELDLDKGTLIFFVNLIQQPVFFTNIHEKVRCIIYLYYRGSNCIIRSLKKIPNATSIQLANQKAIQW</sequence>
<organism evidence="2 3">
    <name type="scientific">Streblomastix strix</name>
    <dbReference type="NCBI Taxonomy" id="222440"/>
    <lineage>
        <taxon>Eukaryota</taxon>
        <taxon>Metamonada</taxon>
        <taxon>Preaxostyla</taxon>
        <taxon>Oxymonadida</taxon>
        <taxon>Streblomastigidae</taxon>
        <taxon>Streblomastix</taxon>
    </lineage>
</organism>
<gene>
    <name evidence="2" type="ORF">EZS28_011613</name>
</gene>
<dbReference type="Proteomes" id="UP000324800">
    <property type="component" value="Unassembled WGS sequence"/>
</dbReference>
<dbReference type="AlphaFoldDB" id="A0A5J4WEX8"/>
<feature type="coiled-coil region" evidence="1">
    <location>
        <begin position="167"/>
        <end position="225"/>
    </location>
</feature>
<evidence type="ECO:0000256" key="1">
    <source>
        <dbReference type="SAM" id="Coils"/>
    </source>
</evidence>
<dbReference type="SUPFAM" id="SSF48371">
    <property type="entry name" value="ARM repeat"/>
    <property type="match status" value="1"/>
</dbReference>
<proteinExistence type="predicted"/>
<dbReference type="Gene3D" id="2.60.120.920">
    <property type="match status" value="1"/>
</dbReference>